<feature type="compositionally biased region" description="Basic residues" evidence="1">
    <location>
        <begin position="383"/>
        <end position="393"/>
    </location>
</feature>
<evidence type="ECO:0000313" key="2">
    <source>
        <dbReference type="EMBL" id="KAF3510778.1"/>
    </source>
</evidence>
<sequence length="452" mass="51468">MIPIQLLDDIMPKRDEQHGFGEPSKVEEFDTSDPTSASFDSSTSESIDIGTSETIDTDFCHRPIPLEIPERSSCPQDIADSTHKSTDVSSCSPSPDVEKGMTMEDSLELKEFLEMEDGEKLEDLDSSREVTMEDFLEQEEWLEDMDQNLKKKLGDDQHTSRGDLETSKASIDRHQPDEIDRQPPHIIDQHPPDIDRLRQPLIDRHHPPNIDRFPLLDVPPGCIIEMEPIEEGMHMSKTSHLDVPKHQRPPIWAEEAAECHKRIKRIHDPVKIVVPCTVFEAESPIPPDRSMQISSYIEVLDDHQHVEASRRGLRFRDEVDKGPAEATSIDTDQVPSNDTNNPASIDTITSTSIDTGRVSEQKEFDVCGNLRDGDTTTRSDKSRGKKRRNWKKRKRIMGDSQLSLIPHFSDGFRNSRVHSRCFSNPFAKVRALLIAEMIDKGEEFMEEAFTQE</sequence>
<protein>
    <submittedName>
        <fullName evidence="2">Uncharacterized protein</fullName>
    </submittedName>
</protein>
<feature type="region of interest" description="Disordered" evidence="1">
    <location>
        <begin position="369"/>
        <end position="393"/>
    </location>
</feature>
<dbReference type="EMBL" id="QGKX02001521">
    <property type="protein sequence ID" value="KAF3510778.1"/>
    <property type="molecule type" value="Genomic_DNA"/>
</dbReference>
<proteinExistence type="predicted"/>
<feature type="compositionally biased region" description="Polar residues" evidence="1">
    <location>
        <begin position="328"/>
        <end position="343"/>
    </location>
</feature>
<reference evidence="2" key="1">
    <citation type="submission" date="2019-12" db="EMBL/GenBank/DDBJ databases">
        <title>Genome sequencing and annotation of Brassica cretica.</title>
        <authorList>
            <person name="Studholme D.J."/>
            <person name="Sarris P."/>
        </authorList>
    </citation>
    <scope>NUCLEOTIDE SEQUENCE</scope>
    <source>
        <strain evidence="2">PFS-109/04</strain>
        <tissue evidence="2">Leaf</tissue>
    </source>
</reference>
<comment type="caution">
    <text evidence="2">The sequence shown here is derived from an EMBL/GenBank/DDBJ whole genome shotgun (WGS) entry which is preliminary data.</text>
</comment>
<accession>A0A8S9P0S7</accession>
<organism evidence="2 3">
    <name type="scientific">Brassica cretica</name>
    <name type="common">Mustard</name>
    <dbReference type="NCBI Taxonomy" id="69181"/>
    <lineage>
        <taxon>Eukaryota</taxon>
        <taxon>Viridiplantae</taxon>
        <taxon>Streptophyta</taxon>
        <taxon>Embryophyta</taxon>
        <taxon>Tracheophyta</taxon>
        <taxon>Spermatophyta</taxon>
        <taxon>Magnoliopsida</taxon>
        <taxon>eudicotyledons</taxon>
        <taxon>Gunneridae</taxon>
        <taxon>Pentapetalae</taxon>
        <taxon>rosids</taxon>
        <taxon>malvids</taxon>
        <taxon>Brassicales</taxon>
        <taxon>Brassicaceae</taxon>
        <taxon>Brassiceae</taxon>
        <taxon>Brassica</taxon>
    </lineage>
</organism>
<feature type="region of interest" description="Disordered" evidence="1">
    <location>
        <begin position="152"/>
        <end position="192"/>
    </location>
</feature>
<feature type="compositionally biased region" description="Basic and acidic residues" evidence="1">
    <location>
        <begin position="10"/>
        <end position="28"/>
    </location>
</feature>
<dbReference type="AlphaFoldDB" id="A0A8S9P0S7"/>
<dbReference type="Proteomes" id="UP000712600">
    <property type="component" value="Unassembled WGS sequence"/>
</dbReference>
<evidence type="ECO:0000256" key="1">
    <source>
        <dbReference type="SAM" id="MobiDB-lite"/>
    </source>
</evidence>
<feature type="region of interest" description="Disordered" evidence="1">
    <location>
        <begin position="316"/>
        <end position="348"/>
    </location>
</feature>
<feature type="compositionally biased region" description="Low complexity" evidence="1">
    <location>
        <begin position="32"/>
        <end position="46"/>
    </location>
</feature>
<evidence type="ECO:0000313" key="3">
    <source>
        <dbReference type="Proteomes" id="UP000712600"/>
    </source>
</evidence>
<name>A0A8S9P0S7_BRACR</name>
<feature type="region of interest" description="Disordered" evidence="1">
    <location>
        <begin position="66"/>
        <end position="102"/>
    </location>
</feature>
<feature type="region of interest" description="Disordered" evidence="1">
    <location>
        <begin position="1"/>
        <end position="54"/>
    </location>
</feature>
<gene>
    <name evidence="2" type="ORF">F2Q69_00006212</name>
</gene>
<feature type="compositionally biased region" description="Basic and acidic residues" evidence="1">
    <location>
        <begin position="369"/>
        <end position="382"/>
    </location>
</feature>